<comment type="caution">
    <text evidence="2">The sequence shown here is derived from an EMBL/GenBank/DDBJ whole genome shotgun (WGS) entry which is preliminary data.</text>
</comment>
<dbReference type="AlphaFoldDB" id="A0A7J4L1M6"/>
<evidence type="ECO:0000313" key="2">
    <source>
        <dbReference type="EMBL" id="HIH33556.1"/>
    </source>
</evidence>
<reference evidence="3" key="3">
    <citation type="submission" date="2021-05" db="EMBL/GenBank/DDBJ databases">
        <title>Protein family content uncovers lineage relationships and bacterial pathway maintenance mechanisms in DPANN archaea.</title>
        <authorList>
            <person name="Castelle C.J."/>
            <person name="Meheust R."/>
            <person name="Jaffe A.L."/>
            <person name="Seitz K."/>
            <person name="Gong X."/>
            <person name="Baker B.J."/>
            <person name="Banfield J.F."/>
        </authorList>
    </citation>
    <scope>NUCLEOTIDE SEQUENCE</scope>
    <source>
        <strain evidence="3">RIFCSPLOWO2_01_FULL_43_13</strain>
    </source>
</reference>
<dbReference type="InterPro" id="IPR018638">
    <property type="entry name" value="DUF2061_membrane"/>
</dbReference>
<dbReference type="Proteomes" id="UP000680185">
    <property type="component" value="Unassembled WGS sequence"/>
</dbReference>
<name>A0A7J4L1M6_9ARCH</name>
<dbReference type="Pfam" id="PF09834">
    <property type="entry name" value="DUF2061"/>
    <property type="match status" value="1"/>
</dbReference>
<feature type="domain" description="DUF2061" evidence="1">
    <location>
        <begin position="9"/>
        <end position="60"/>
    </location>
</feature>
<sequence length="71" mass="8198">MKDSRMRSIIKTISWRTIAIIITSAVSFIITGNLVIALSIGSIDTLIKLFAYYFHERVWEHVGFGRHKTSW</sequence>
<organism evidence="2 4">
    <name type="scientific">Candidatus Iainarchaeum sp</name>
    <dbReference type="NCBI Taxonomy" id="3101447"/>
    <lineage>
        <taxon>Archaea</taxon>
        <taxon>Candidatus Iainarchaeota</taxon>
        <taxon>Candidatus Iainarchaeia</taxon>
        <taxon>Candidatus Iainarchaeales</taxon>
        <taxon>Candidatus Iainarchaeaceae</taxon>
        <taxon>Candidatus Iainarchaeum</taxon>
    </lineage>
</organism>
<evidence type="ECO:0000313" key="3">
    <source>
        <dbReference type="EMBL" id="MBS3057778.1"/>
    </source>
</evidence>
<dbReference type="EMBL" id="DUFJ01000107">
    <property type="protein sequence ID" value="HIH33556.1"/>
    <property type="molecule type" value="Genomic_DNA"/>
</dbReference>
<dbReference type="Proteomes" id="UP000527315">
    <property type="component" value="Unassembled WGS sequence"/>
</dbReference>
<evidence type="ECO:0000313" key="4">
    <source>
        <dbReference type="Proteomes" id="UP000527315"/>
    </source>
</evidence>
<proteinExistence type="predicted"/>
<gene>
    <name evidence="2" type="ORF">HA227_04890</name>
    <name evidence="3" type="ORF">J4478_00040</name>
</gene>
<evidence type="ECO:0000259" key="1">
    <source>
        <dbReference type="Pfam" id="PF09834"/>
    </source>
</evidence>
<dbReference type="EMBL" id="JAGVWB010000001">
    <property type="protein sequence ID" value="MBS3057778.1"/>
    <property type="molecule type" value="Genomic_DNA"/>
</dbReference>
<reference evidence="2" key="1">
    <citation type="journal article" date="2020" name="bioRxiv">
        <title>A rank-normalized archaeal taxonomy based on genome phylogeny resolves widespread incomplete and uneven classifications.</title>
        <authorList>
            <person name="Rinke C."/>
            <person name="Chuvochina M."/>
            <person name="Mussig A.J."/>
            <person name="Chaumeil P.-A."/>
            <person name="Waite D.W."/>
            <person name="Whitman W.B."/>
            <person name="Parks D.H."/>
            <person name="Hugenholtz P."/>
        </authorList>
    </citation>
    <scope>NUCLEOTIDE SEQUENCE</scope>
    <source>
        <strain evidence="2">UBA10036</strain>
    </source>
</reference>
<reference evidence="3" key="2">
    <citation type="submission" date="2021-03" db="EMBL/GenBank/DDBJ databases">
        <authorList>
            <person name="Jaffe A."/>
        </authorList>
    </citation>
    <scope>NUCLEOTIDE SEQUENCE</scope>
    <source>
        <strain evidence="3">RIFCSPLOWO2_01_FULL_43_13</strain>
    </source>
</reference>
<accession>A0A7J4L1M6</accession>
<protein>
    <submittedName>
        <fullName evidence="2">DUF2061 domain-containing protein</fullName>
    </submittedName>
</protein>